<gene>
    <name evidence="2" type="ORF">SCF082_LOCUS5001</name>
</gene>
<dbReference type="InterPro" id="IPR027973">
    <property type="entry name" value="FSAF1-like"/>
</dbReference>
<accession>A0ABP0I2X5</accession>
<dbReference type="EMBL" id="CAXAMM010002647">
    <property type="protein sequence ID" value="CAK8996942.1"/>
    <property type="molecule type" value="Genomic_DNA"/>
</dbReference>
<dbReference type="Pfam" id="PF15375">
    <property type="entry name" value="FSAF1"/>
    <property type="match status" value="1"/>
</dbReference>
<proteinExistence type="predicted"/>
<feature type="compositionally biased region" description="Polar residues" evidence="1">
    <location>
        <begin position="87"/>
        <end position="96"/>
    </location>
</feature>
<evidence type="ECO:0000313" key="2">
    <source>
        <dbReference type="EMBL" id="CAK8996942.1"/>
    </source>
</evidence>
<evidence type="ECO:0000256" key="1">
    <source>
        <dbReference type="SAM" id="MobiDB-lite"/>
    </source>
</evidence>
<protein>
    <submittedName>
        <fullName evidence="2">Coatomer subunit beta</fullName>
    </submittedName>
</protein>
<feature type="region of interest" description="Disordered" evidence="1">
    <location>
        <begin position="227"/>
        <end position="254"/>
    </location>
</feature>
<reference evidence="2 3" key="1">
    <citation type="submission" date="2024-02" db="EMBL/GenBank/DDBJ databases">
        <authorList>
            <person name="Chen Y."/>
            <person name="Shah S."/>
            <person name="Dougan E. K."/>
            <person name="Thang M."/>
            <person name="Chan C."/>
        </authorList>
    </citation>
    <scope>NUCLEOTIDE SEQUENCE [LARGE SCALE GENOMIC DNA]</scope>
</reference>
<keyword evidence="3" id="KW-1185">Reference proteome</keyword>
<organism evidence="2 3">
    <name type="scientific">Durusdinium trenchii</name>
    <dbReference type="NCBI Taxonomy" id="1381693"/>
    <lineage>
        <taxon>Eukaryota</taxon>
        <taxon>Sar</taxon>
        <taxon>Alveolata</taxon>
        <taxon>Dinophyceae</taxon>
        <taxon>Suessiales</taxon>
        <taxon>Symbiodiniaceae</taxon>
        <taxon>Durusdinium</taxon>
    </lineage>
</organism>
<feature type="region of interest" description="Disordered" evidence="1">
    <location>
        <begin position="1"/>
        <end position="147"/>
    </location>
</feature>
<feature type="compositionally biased region" description="Basic and acidic residues" evidence="1">
    <location>
        <begin position="110"/>
        <end position="126"/>
    </location>
</feature>
<sequence>MGKAKRRAKLTAPLRPAHVLQIPGKASTPSNAKSTQESPEPKVAPAKKKTARIKALHSTEREKSVEANLEPVALAEMPRSPSGAKLQPSQDSNSSRPAARVLHIPGKSFSSEKRRFMSDKVADIRAKPQPPAKKRKQTGETEDSAEFKKTLKDVLNFVVPQLGKSERRQYERAKIRALGGTLEKRPFEPYAALQRRQKVEEAARQRRLQEEKTLGVSLSAVKQRRGFNGDAAMQQKEQARIQKKRRKASDILTLGAGAKERRGMVFLPKSKVKNYS</sequence>
<comment type="caution">
    <text evidence="2">The sequence shown here is derived from an EMBL/GenBank/DDBJ whole genome shotgun (WGS) entry which is preliminary data.</text>
</comment>
<evidence type="ECO:0000313" key="3">
    <source>
        <dbReference type="Proteomes" id="UP001642464"/>
    </source>
</evidence>
<name>A0ABP0I2X5_9DINO</name>
<feature type="compositionally biased region" description="Polar residues" evidence="1">
    <location>
        <begin position="27"/>
        <end position="38"/>
    </location>
</feature>
<dbReference type="Proteomes" id="UP001642464">
    <property type="component" value="Unassembled WGS sequence"/>
</dbReference>
<feature type="compositionally biased region" description="Basic residues" evidence="1">
    <location>
        <begin position="45"/>
        <end position="55"/>
    </location>
</feature>